<dbReference type="EMBL" id="GL349456">
    <property type="protein sequence ID" value="KNC49527.1"/>
    <property type="molecule type" value="Genomic_DNA"/>
</dbReference>
<keyword evidence="1" id="KW-0175">Coiled coil</keyword>
<feature type="region of interest" description="Disordered" evidence="2">
    <location>
        <begin position="202"/>
        <end position="237"/>
    </location>
</feature>
<keyword evidence="4" id="KW-1185">Reference proteome</keyword>
<protein>
    <submittedName>
        <fullName evidence="3">Uncharacterized protein</fullName>
    </submittedName>
</protein>
<evidence type="ECO:0000313" key="3">
    <source>
        <dbReference type="EMBL" id="KNC49527.1"/>
    </source>
</evidence>
<dbReference type="GeneID" id="25564943"/>
<organism evidence="3 4">
    <name type="scientific">Thecamonas trahens ATCC 50062</name>
    <dbReference type="NCBI Taxonomy" id="461836"/>
    <lineage>
        <taxon>Eukaryota</taxon>
        <taxon>Apusozoa</taxon>
        <taxon>Apusomonadida</taxon>
        <taxon>Apusomonadidae</taxon>
        <taxon>Thecamonas</taxon>
    </lineage>
</organism>
<dbReference type="AlphaFoldDB" id="A0A0L0DB20"/>
<dbReference type="Proteomes" id="UP000054408">
    <property type="component" value="Unassembled WGS sequence"/>
</dbReference>
<name>A0A0L0DB20_THETB</name>
<evidence type="ECO:0000256" key="2">
    <source>
        <dbReference type="SAM" id="MobiDB-lite"/>
    </source>
</evidence>
<evidence type="ECO:0000256" key="1">
    <source>
        <dbReference type="SAM" id="Coils"/>
    </source>
</evidence>
<dbReference type="RefSeq" id="XP_013757642.1">
    <property type="nucleotide sequence ID" value="XM_013902188.1"/>
</dbReference>
<feature type="coiled-coil region" evidence="1">
    <location>
        <begin position="336"/>
        <end position="370"/>
    </location>
</feature>
<feature type="compositionally biased region" description="Low complexity" evidence="2">
    <location>
        <begin position="213"/>
        <end position="225"/>
    </location>
</feature>
<sequence>MGDIAAQKMALETVLAEAAEVLPVFEPSAQFALDADGGSESEIAAREVLRRVRRTLPDGKLLRDSVLLFEITASIIDSSGACDQMDALLGALPPANVAALDALAKVVRAAGPRDSPFPAVLAAWLASAADVKPLLLIALAAHRQDISALAGESFASPKPDEVLSPVPPRTSDVVVSNIGSANSSLSRFGNSTARFVVSDSSEYSSSSEDDSPRVAAPPQVAAPKAGSPQPVRLEFSDEEASVGSSCSGCEHEAEQTSPPPAVAAGVAEVAAIEAVCADPPRCAAEEIRPAIAAARMERSDSIESMRRTSQQAKRLSRSSSFLAKYLADARGATSEADSADAELAAATTEIARLQEQNQVLIKQLVAHKLDASAYARAELFSLGVMADAAEEARPLLDLGATATLLSRRVHDLAVALALEPIPQLRASHAVVASLASQFTTDAAAWLAACPFGAARNAAQLLPDRMATACQSLLGIVTVVTSGAGSQVPPQLLETADPSLCDALSAFDAACDDLSAIVAAVQPGADLLALARSVRAAVGRALRTAGCEQGRGTSVGAPSRAAAVARQLARFERASARWAEAASPAAAELALPLHAEVIQLVSGIEAGCGQYATAPSNAVADDIEAMVADLHDAISSLTAVSSVACDSVVDVVRDFTAKLREWKNVSGSELQMWAYMLDSFAERTFRRIEAWAASVAVPGVADALAQHQTLLEGMLSELSLVVGARLHAPDSEQASDHRLEQRVRNIASELEAIVAEVRAASAGGPLVAAVVGLQASVDAQTASVLGRYQVRLAVPQLEAGFAALARFSRQWQLATEDSQVRGLVAASSRLVAARGGVLLSACSEFVANPTPAACQLFESSGRALMATLAALEADVASAPLLGVDEAAPQVVVVPNPAANESVASVLFGSDSMLSGSPSTHDRSIELPGRSPVRSRGGLLLEVESLRATLSHAEAAFASQRDHLVVELNAAIRRHNAALGEEISRTRALKDTLVARIQAEAQRLAAEQVDALRSKIRSELAAEARTRTL</sequence>
<evidence type="ECO:0000313" key="4">
    <source>
        <dbReference type="Proteomes" id="UP000054408"/>
    </source>
</evidence>
<proteinExistence type="predicted"/>
<accession>A0A0L0DB20</accession>
<reference evidence="3 4" key="1">
    <citation type="submission" date="2010-05" db="EMBL/GenBank/DDBJ databases">
        <title>The Genome Sequence of Thecamonas trahens ATCC 50062.</title>
        <authorList>
            <consortium name="The Broad Institute Genome Sequencing Platform"/>
            <person name="Russ C."/>
            <person name="Cuomo C."/>
            <person name="Shea T."/>
            <person name="Young S.K."/>
            <person name="Zeng Q."/>
            <person name="Koehrsen M."/>
            <person name="Haas B."/>
            <person name="Borodovsky M."/>
            <person name="Guigo R."/>
            <person name="Alvarado L."/>
            <person name="Berlin A."/>
            <person name="Bochicchio J."/>
            <person name="Borenstein D."/>
            <person name="Chapman S."/>
            <person name="Chen Z."/>
            <person name="Freedman E."/>
            <person name="Gellesch M."/>
            <person name="Goldberg J."/>
            <person name="Griggs A."/>
            <person name="Gujja S."/>
            <person name="Heilman E."/>
            <person name="Heiman D."/>
            <person name="Hepburn T."/>
            <person name="Howarth C."/>
            <person name="Jen D."/>
            <person name="Larson L."/>
            <person name="Mehta T."/>
            <person name="Park D."/>
            <person name="Pearson M."/>
            <person name="Roberts A."/>
            <person name="Saif S."/>
            <person name="Shenoy N."/>
            <person name="Sisk P."/>
            <person name="Stolte C."/>
            <person name="Sykes S."/>
            <person name="Thomson T."/>
            <person name="Walk T."/>
            <person name="White J."/>
            <person name="Yandava C."/>
            <person name="Burger G."/>
            <person name="Gray M.W."/>
            <person name="Holland P.W.H."/>
            <person name="King N."/>
            <person name="Lang F.B.F."/>
            <person name="Roger A.J."/>
            <person name="Ruiz-Trillo I."/>
            <person name="Lander E."/>
            <person name="Nusbaum C."/>
        </authorList>
    </citation>
    <scope>NUCLEOTIDE SEQUENCE [LARGE SCALE GENOMIC DNA]</scope>
    <source>
        <strain evidence="3 4">ATCC 50062</strain>
    </source>
</reference>
<gene>
    <name evidence="3" type="ORF">AMSG_05551</name>
</gene>